<name>A0ABU6V6Z8_9FABA</name>
<sequence>MSLDNKGYQQPANAQAASKGQAPFRPPARIESNATTSTDLGGGSERGRLFLFALLLIGCFGLKFVDVVALPSTLVGGPNGACPLLAAYALQPLLVPTAIVAMTTSTNNNSKDNSPVPEVETKSGGPNTSSSGDDNGGLL</sequence>
<feature type="transmembrane region" description="Helical" evidence="2">
    <location>
        <begin position="85"/>
        <end position="104"/>
    </location>
</feature>
<comment type="caution">
    <text evidence="3">The sequence shown here is derived from an EMBL/GenBank/DDBJ whole genome shotgun (WGS) entry which is preliminary data.</text>
</comment>
<dbReference type="EMBL" id="JASCZI010151085">
    <property type="protein sequence ID" value="MED6169014.1"/>
    <property type="molecule type" value="Genomic_DNA"/>
</dbReference>
<feature type="transmembrane region" description="Helical" evidence="2">
    <location>
        <begin position="49"/>
        <end position="65"/>
    </location>
</feature>
<feature type="region of interest" description="Disordered" evidence="1">
    <location>
        <begin position="105"/>
        <end position="139"/>
    </location>
</feature>
<evidence type="ECO:0000313" key="3">
    <source>
        <dbReference type="EMBL" id="MED6169014.1"/>
    </source>
</evidence>
<evidence type="ECO:0000256" key="2">
    <source>
        <dbReference type="SAM" id="Phobius"/>
    </source>
</evidence>
<proteinExistence type="predicted"/>
<keyword evidence="2" id="KW-1133">Transmembrane helix</keyword>
<feature type="compositionally biased region" description="Polar residues" evidence="1">
    <location>
        <begin position="124"/>
        <end position="133"/>
    </location>
</feature>
<feature type="compositionally biased region" description="Polar residues" evidence="1">
    <location>
        <begin position="7"/>
        <end position="18"/>
    </location>
</feature>
<dbReference type="Proteomes" id="UP001341840">
    <property type="component" value="Unassembled WGS sequence"/>
</dbReference>
<organism evidence="3 4">
    <name type="scientific">Stylosanthes scabra</name>
    <dbReference type="NCBI Taxonomy" id="79078"/>
    <lineage>
        <taxon>Eukaryota</taxon>
        <taxon>Viridiplantae</taxon>
        <taxon>Streptophyta</taxon>
        <taxon>Embryophyta</taxon>
        <taxon>Tracheophyta</taxon>
        <taxon>Spermatophyta</taxon>
        <taxon>Magnoliopsida</taxon>
        <taxon>eudicotyledons</taxon>
        <taxon>Gunneridae</taxon>
        <taxon>Pentapetalae</taxon>
        <taxon>rosids</taxon>
        <taxon>fabids</taxon>
        <taxon>Fabales</taxon>
        <taxon>Fabaceae</taxon>
        <taxon>Papilionoideae</taxon>
        <taxon>50 kb inversion clade</taxon>
        <taxon>dalbergioids sensu lato</taxon>
        <taxon>Dalbergieae</taxon>
        <taxon>Pterocarpus clade</taxon>
        <taxon>Stylosanthes</taxon>
    </lineage>
</organism>
<protein>
    <submittedName>
        <fullName evidence="3">Uncharacterized protein</fullName>
    </submittedName>
</protein>
<feature type="region of interest" description="Disordered" evidence="1">
    <location>
        <begin position="1"/>
        <end position="42"/>
    </location>
</feature>
<feature type="compositionally biased region" description="Low complexity" evidence="1">
    <location>
        <begin position="105"/>
        <end position="114"/>
    </location>
</feature>
<accession>A0ABU6V6Z8</accession>
<gene>
    <name evidence="3" type="ORF">PIB30_017380</name>
</gene>
<keyword evidence="2" id="KW-0812">Transmembrane</keyword>
<evidence type="ECO:0000313" key="4">
    <source>
        <dbReference type="Proteomes" id="UP001341840"/>
    </source>
</evidence>
<keyword evidence="4" id="KW-1185">Reference proteome</keyword>
<reference evidence="3 4" key="1">
    <citation type="journal article" date="2023" name="Plants (Basel)">
        <title>Bridging the Gap: Combining Genomics and Transcriptomics Approaches to Understand Stylosanthes scabra, an Orphan Legume from the Brazilian Caatinga.</title>
        <authorList>
            <person name="Ferreira-Neto J.R.C."/>
            <person name="da Silva M.D."/>
            <person name="Binneck E."/>
            <person name="de Melo N.F."/>
            <person name="da Silva R.H."/>
            <person name="de Melo A.L.T.M."/>
            <person name="Pandolfi V."/>
            <person name="Bustamante F.O."/>
            <person name="Brasileiro-Vidal A.C."/>
            <person name="Benko-Iseppon A.M."/>
        </authorList>
    </citation>
    <scope>NUCLEOTIDE SEQUENCE [LARGE SCALE GENOMIC DNA]</scope>
    <source>
        <tissue evidence="3">Leaves</tissue>
    </source>
</reference>
<evidence type="ECO:0000256" key="1">
    <source>
        <dbReference type="SAM" id="MobiDB-lite"/>
    </source>
</evidence>
<keyword evidence="2" id="KW-0472">Membrane</keyword>